<reference evidence="2 3" key="1">
    <citation type="submission" date="2020-03" db="EMBL/GenBank/DDBJ databases">
        <title>Sphingomonas sp. nov., isolated from fish.</title>
        <authorList>
            <person name="Hyun D.-W."/>
            <person name="Bae J.-W."/>
        </authorList>
    </citation>
    <scope>NUCLEOTIDE SEQUENCE [LARGE SCALE GENOMIC DNA]</scope>
    <source>
        <strain evidence="2 3">HDW15B</strain>
    </source>
</reference>
<sequence length="187" mass="20792">MTVLWTVYWPVVLATLIVGILAGRVGFRQRKLSDELSAADVAAANLAYRHQKRKMLGIGGAAALFLVAAWHWPLGGGSRFAGKVETAAADELKRVDTPEFTAKLGRTPLSRTLIVSGSANEFQKDGFVRLFRELPGVSRVRWNDQARGFDLPLFVEAALLSLAAFAVGLFFSWIVELRRRVNSYWNW</sequence>
<evidence type="ECO:0000313" key="3">
    <source>
        <dbReference type="Proteomes" id="UP000503222"/>
    </source>
</evidence>
<dbReference type="RefSeq" id="WP_166411367.1">
    <property type="nucleotide sequence ID" value="NZ_CP049869.1"/>
</dbReference>
<gene>
    <name evidence="2" type="ORF">G7077_08775</name>
</gene>
<keyword evidence="1" id="KW-0472">Membrane</keyword>
<feature type="transmembrane region" description="Helical" evidence="1">
    <location>
        <begin position="153"/>
        <end position="175"/>
    </location>
</feature>
<feature type="transmembrane region" description="Helical" evidence="1">
    <location>
        <begin position="6"/>
        <end position="27"/>
    </location>
</feature>
<dbReference type="KEGG" id="spii:G7077_08775"/>
<name>A0A6G7YQG7_9SPHN</name>
<keyword evidence="3" id="KW-1185">Reference proteome</keyword>
<protein>
    <submittedName>
        <fullName evidence="2">Uncharacterized protein</fullName>
    </submittedName>
</protein>
<keyword evidence="1" id="KW-1133">Transmembrane helix</keyword>
<organism evidence="2 3">
    <name type="scientific">Sphingomonas piscis</name>
    <dbReference type="NCBI Taxonomy" id="2714943"/>
    <lineage>
        <taxon>Bacteria</taxon>
        <taxon>Pseudomonadati</taxon>
        <taxon>Pseudomonadota</taxon>
        <taxon>Alphaproteobacteria</taxon>
        <taxon>Sphingomonadales</taxon>
        <taxon>Sphingomonadaceae</taxon>
        <taxon>Sphingomonas</taxon>
    </lineage>
</organism>
<evidence type="ECO:0000256" key="1">
    <source>
        <dbReference type="SAM" id="Phobius"/>
    </source>
</evidence>
<dbReference type="AlphaFoldDB" id="A0A6G7YQG7"/>
<dbReference type="Proteomes" id="UP000503222">
    <property type="component" value="Chromosome"/>
</dbReference>
<evidence type="ECO:0000313" key="2">
    <source>
        <dbReference type="EMBL" id="QIK78976.1"/>
    </source>
</evidence>
<dbReference type="EMBL" id="CP049869">
    <property type="protein sequence ID" value="QIK78976.1"/>
    <property type="molecule type" value="Genomic_DNA"/>
</dbReference>
<feature type="transmembrane region" description="Helical" evidence="1">
    <location>
        <begin position="55"/>
        <end position="72"/>
    </location>
</feature>
<accession>A0A6G7YQG7</accession>
<proteinExistence type="predicted"/>
<keyword evidence="1" id="KW-0812">Transmembrane</keyword>